<comment type="caution">
    <text evidence="2">The sequence shown here is derived from an EMBL/GenBank/DDBJ whole genome shotgun (WGS) entry which is preliminary data.</text>
</comment>
<dbReference type="AlphaFoldDB" id="A0A4S2KW42"/>
<gene>
    <name evidence="2" type="ORF">DBV15_09609</name>
</gene>
<dbReference type="EMBL" id="QBLH01000694">
    <property type="protein sequence ID" value="TGZ54372.1"/>
    <property type="molecule type" value="Genomic_DNA"/>
</dbReference>
<evidence type="ECO:0000313" key="3">
    <source>
        <dbReference type="Proteomes" id="UP000310200"/>
    </source>
</evidence>
<organism evidence="2 3">
    <name type="scientific">Temnothorax longispinosus</name>
    <dbReference type="NCBI Taxonomy" id="300112"/>
    <lineage>
        <taxon>Eukaryota</taxon>
        <taxon>Metazoa</taxon>
        <taxon>Ecdysozoa</taxon>
        <taxon>Arthropoda</taxon>
        <taxon>Hexapoda</taxon>
        <taxon>Insecta</taxon>
        <taxon>Pterygota</taxon>
        <taxon>Neoptera</taxon>
        <taxon>Endopterygota</taxon>
        <taxon>Hymenoptera</taxon>
        <taxon>Apocrita</taxon>
        <taxon>Aculeata</taxon>
        <taxon>Formicoidea</taxon>
        <taxon>Formicidae</taxon>
        <taxon>Myrmicinae</taxon>
        <taxon>Temnothorax</taxon>
    </lineage>
</organism>
<dbReference type="Proteomes" id="UP000310200">
    <property type="component" value="Unassembled WGS sequence"/>
</dbReference>
<evidence type="ECO:0000313" key="2">
    <source>
        <dbReference type="EMBL" id="TGZ54372.1"/>
    </source>
</evidence>
<keyword evidence="3" id="KW-1185">Reference proteome</keyword>
<keyword evidence="1" id="KW-0812">Transmembrane</keyword>
<proteinExistence type="predicted"/>
<sequence length="117" mass="13530">MTLVQSYSCPAKWYFLVIRNINTNETVVSELAMSFPYKLQHLLSYTSFNVTIFHEDHVLFSKNIRTLEDVPAKVLDLHSWLIPILLFLVVSVAAFYLYTSVNTLDRARAVDANQIKF</sequence>
<dbReference type="STRING" id="300112.A0A4S2KW42"/>
<reference evidence="2 3" key="1">
    <citation type="journal article" date="2019" name="Philos. Trans. R. Soc. Lond., B, Biol. Sci.">
        <title>Ant behaviour and brain gene expression of defending hosts depend on the ecological success of the intruding social parasite.</title>
        <authorList>
            <person name="Kaur R."/>
            <person name="Stoldt M."/>
            <person name="Jongepier E."/>
            <person name="Feldmeyer B."/>
            <person name="Menzel F."/>
            <person name="Bornberg-Bauer E."/>
            <person name="Foitzik S."/>
        </authorList>
    </citation>
    <scope>NUCLEOTIDE SEQUENCE [LARGE SCALE GENOMIC DNA]</scope>
    <source>
        <tissue evidence="2">Whole body</tissue>
    </source>
</reference>
<keyword evidence="1" id="KW-1133">Transmembrane helix</keyword>
<evidence type="ECO:0000256" key="1">
    <source>
        <dbReference type="SAM" id="Phobius"/>
    </source>
</evidence>
<accession>A0A4S2KW42</accession>
<name>A0A4S2KW42_9HYME</name>
<protein>
    <submittedName>
        <fullName evidence="2">Receptor-type tyrosine-protein phosphatase kappa</fullName>
    </submittedName>
</protein>
<feature type="transmembrane region" description="Helical" evidence="1">
    <location>
        <begin position="80"/>
        <end position="98"/>
    </location>
</feature>
<keyword evidence="2" id="KW-0675">Receptor</keyword>
<keyword evidence="1" id="KW-0472">Membrane</keyword>